<evidence type="ECO:0000313" key="2">
    <source>
        <dbReference type="EMBL" id="WNG51484.1"/>
    </source>
</evidence>
<protein>
    <submittedName>
        <fullName evidence="2">Alpha/beta fold hydrolase</fullName>
    </submittedName>
</protein>
<dbReference type="Gene3D" id="3.40.50.1820">
    <property type="entry name" value="alpha/beta hydrolase"/>
    <property type="match status" value="1"/>
</dbReference>
<keyword evidence="3" id="KW-1185">Reference proteome</keyword>
<dbReference type="InterPro" id="IPR000073">
    <property type="entry name" value="AB_hydrolase_1"/>
</dbReference>
<reference evidence="2 3" key="1">
    <citation type="submission" date="2019-08" db="EMBL/GenBank/DDBJ databases">
        <title>Archangium and Cystobacter genomes.</title>
        <authorList>
            <person name="Chen I.-C.K."/>
            <person name="Wielgoss S."/>
        </authorList>
    </citation>
    <scope>NUCLEOTIDE SEQUENCE [LARGE SCALE GENOMIC DNA]</scope>
    <source>
        <strain evidence="2 3">Cbm 6</strain>
    </source>
</reference>
<evidence type="ECO:0000313" key="3">
    <source>
        <dbReference type="Proteomes" id="UP001611383"/>
    </source>
</evidence>
<dbReference type="PANTHER" id="PTHR43798">
    <property type="entry name" value="MONOACYLGLYCEROL LIPASE"/>
    <property type="match status" value="1"/>
</dbReference>
<dbReference type="SUPFAM" id="SSF53474">
    <property type="entry name" value="alpha/beta-Hydrolases"/>
    <property type="match status" value="1"/>
</dbReference>
<sequence>MSPPPPGPPEPVLPYLEAGQPGRPALLFLHGGGLSSRQWAPQLEQLAQDFHCLAPDLPEQGRSAHVRPFTLEGSARAVSELVRTRVPSGRAHVVGLSLGGAVGLTLLRTAPEQVESLLVSGTASGLGRVLGTVSLWSAGLYRLMSPERLAALSARQFGIPEEFAEAFREDLARGATADFTRSFTRALMGLRLPLEARVPLLVAVGEHETWAAHRAARVLARKLPGARAVTVPGVGHVWNLQAPALFSAMVRAWVRGEALPISD</sequence>
<dbReference type="PANTHER" id="PTHR43798:SF5">
    <property type="entry name" value="MONOACYLGLYCEROL LIPASE ABHD6"/>
    <property type="match status" value="1"/>
</dbReference>
<keyword evidence="2" id="KW-0378">Hydrolase</keyword>
<dbReference type="EMBL" id="CP043494">
    <property type="protein sequence ID" value="WNG51484.1"/>
    <property type="molecule type" value="Genomic_DNA"/>
</dbReference>
<name>A0ABY9X7V2_9BACT</name>
<accession>A0ABY9X7V2</accession>
<feature type="domain" description="AB hydrolase-1" evidence="1">
    <location>
        <begin position="26"/>
        <end position="246"/>
    </location>
</feature>
<dbReference type="GO" id="GO:0016787">
    <property type="term" value="F:hydrolase activity"/>
    <property type="evidence" value="ECO:0007669"/>
    <property type="project" value="UniProtKB-KW"/>
</dbReference>
<dbReference type="InterPro" id="IPR029058">
    <property type="entry name" value="AB_hydrolase_fold"/>
</dbReference>
<organism evidence="2 3">
    <name type="scientific">Archangium minus</name>
    <dbReference type="NCBI Taxonomy" id="83450"/>
    <lineage>
        <taxon>Bacteria</taxon>
        <taxon>Pseudomonadati</taxon>
        <taxon>Myxococcota</taxon>
        <taxon>Myxococcia</taxon>
        <taxon>Myxococcales</taxon>
        <taxon>Cystobacterineae</taxon>
        <taxon>Archangiaceae</taxon>
        <taxon>Archangium</taxon>
    </lineage>
</organism>
<evidence type="ECO:0000259" key="1">
    <source>
        <dbReference type="Pfam" id="PF12697"/>
    </source>
</evidence>
<dbReference type="InterPro" id="IPR050266">
    <property type="entry name" value="AB_hydrolase_sf"/>
</dbReference>
<dbReference type="Proteomes" id="UP001611383">
    <property type="component" value="Chromosome"/>
</dbReference>
<proteinExistence type="predicted"/>
<gene>
    <name evidence="2" type="ORF">F0U60_50665</name>
</gene>
<dbReference type="Pfam" id="PF12697">
    <property type="entry name" value="Abhydrolase_6"/>
    <property type="match status" value="1"/>
</dbReference>